<protein>
    <submittedName>
        <fullName evidence="1">Uncharacterized protein</fullName>
    </submittedName>
</protein>
<reference evidence="1" key="1">
    <citation type="journal article" date="2022" name="bioRxiv">
        <title>Sequencing and chromosome-scale assembly of the giantPleurodeles waltlgenome.</title>
        <authorList>
            <person name="Brown T."/>
            <person name="Elewa A."/>
            <person name="Iarovenko S."/>
            <person name="Subramanian E."/>
            <person name="Araus A.J."/>
            <person name="Petzold A."/>
            <person name="Susuki M."/>
            <person name="Suzuki K.-i.T."/>
            <person name="Hayashi T."/>
            <person name="Toyoda A."/>
            <person name="Oliveira C."/>
            <person name="Osipova E."/>
            <person name="Leigh N.D."/>
            <person name="Simon A."/>
            <person name="Yun M.H."/>
        </authorList>
    </citation>
    <scope>NUCLEOTIDE SEQUENCE</scope>
    <source>
        <strain evidence="1">20211129_DDA</strain>
        <tissue evidence="1">Liver</tissue>
    </source>
</reference>
<dbReference type="AlphaFoldDB" id="A0AAV7LMM7"/>
<proteinExistence type="predicted"/>
<evidence type="ECO:0000313" key="1">
    <source>
        <dbReference type="EMBL" id="KAJ1092317.1"/>
    </source>
</evidence>
<dbReference type="Proteomes" id="UP001066276">
    <property type="component" value="Chromosome 11"/>
</dbReference>
<sequence>MAAKVQEALCLLEEAGQLDLVRVEAAVASRPAKRASSGVAAAVLAYLPPRHTAAPAKAVNISRKVKVRALSGGTKGGGREGV</sequence>
<accession>A0AAV7LMM7</accession>
<dbReference type="EMBL" id="JANPWB010000015">
    <property type="protein sequence ID" value="KAJ1092317.1"/>
    <property type="molecule type" value="Genomic_DNA"/>
</dbReference>
<keyword evidence="2" id="KW-1185">Reference proteome</keyword>
<name>A0AAV7LMM7_PLEWA</name>
<comment type="caution">
    <text evidence="1">The sequence shown here is derived from an EMBL/GenBank/DDBJ whole genome shotgun (WGS) entry which is preliminary data.</text>
</comment>
<evidence type="ECO:0000313" key="2">
    <source>
        <dbReference type="Proteomes" id="UP001066276"/>
    </source>
</evidence>
<organism evidence="1 2">
    <name type="scientific">Pleurodeles waltl</name>
    <name type="common">Iberian ribbed newt</name>
    <dbReference type="NCBI Taxonomy" id="8319"/>
    <lineage>
        <taxon>Eukaryota</taxon>
        <taxon>Metazoa</taxon>
        <taxon>Chordata</taxon>
        <taxon>Craniata</taxon>
        <taxon>Vertebrata</taxon>
        <taxon>Euteleostomi</taxon>
        <taxon>Amphibia</taxon>
        <taxon>Batrachia</taxon>
        <taxon>Caudata</taxon>
        <taxon>Salamandroidea</taxon>
        <taxon>Salamandridae</taxon>
        <taxon>Pleurodelinae</taxon>
        <taxon>Pleurodeles</taxon>
    </lineage>
</organism>
<gene>
    <name evidence="1" type="ORF">NDU88_005428</name>
</gene>